<evidence type="ECO:0000313" key="6">
    <source>
        <dbReference type="Proteomes" id="UP000182589"/>
    </source>
</evidence>
<dbReference type="Gene3D" id="3.40.630.30">
    <property type="match status" value="1"/>
</dbReference>
<dbReference type="Proteomes" id="UP001157137">
    <property type="component" value="Unassembled WGS sequence"/>
</dbReference>
<sequence length="209" mass="23283">MQTHALHLMVPGSTRQAKPAAVRKPAVKAKRMAKKPAVTKDPVTITYRPRTAADDDFIVSLTKSELGDVHQKAFGQPFPEEQFRTYIQSGAPTFVIERNGKPIGYYSYLTSYDGKMHISAMVIQPRYQRAGIGKAAIAKIEEDARRMGIHTLEVFVQDNNEQSLAFTRSLGFQEVFRFEPHTIAFHKVIAQSVAPGFGTGMPPMGMPQF</sequence>
<evidence type="ECO:0000256" key="2">
    <source>
        <dbReference type="ARBA" id="ARBA00023315"/>
    </source>
</evidence>
<dbReference type="Pfam" id="PF00583">
    <property type="entry name" value="Acetyltransf_1"/>
    <property type="match status" value="1"/>
</dbReference>
<evidence type="ECO:0000313" key="4">
    <source>
        <dbReference type="EMBL" id="GLV13498.1"/>
    </source>
</evidence>
<name>A0A1H2RR70_9BACL</name>
<dbReference type="GO" id="GO:0005840">
    <property type="term" value="C:ribosome"/>
    <property type="evidence" value="ECO:0007669"/>
    <property type="project" value="UniProtKB-KW"/>
</dbReference>
<accession>A0A1H2RR70</accession>
<evidence type="ECO:0000259" key="3">
    <source>
        <dbReference type="PROSITE" id="PS51186"/>
    </source>
</evidence>
<reference evidence="6" key="2">
    <citation type="submission" date="2016-10" db="EMBL/GenBank/DDBJ databases">
        <authorList>
            <person name="Varghese N."/>
        </authorList>
    </citation>
    <scope>NUCLEOTIDE SEQUENCE [LARGE SCALE GENOMIC DNA]</scope>
    <source>
        <strain evidence="6">DSM 12489</strain>
    </source>
</reference>
<evidence type="ECO:0000256" key="1">
    <source>
        <dbReference type="ARBA" id="ARBA00022679"/>
    </source>
</evidence>
<dbReference type="PANTHER" id="PTHR43877">
    <property type="entry name" value="AMINOALKYLPHOSPHONATE N-ACETYLTRANSFERASE-RELATED-RELATED"/>
    <property type="match status" value="1"/>
</dbReference>
<protein>
    <submittedName>
        <fullName evidence="5">Ribosomal protein S18 acetylase RimI</fullName>
    </submittedName>
</protein>
<proteinExistence type="predicted"/>
<gene>
    <name evidence="4" type="ORF">Heshes_11820</name>
    <name evidence="5" type="ORF">SAMN04489725_103109</name>
</gene>
<evidence type="ECO:0000313" key="5">
    <source>
        <dbReference type="EMBL" id="SDW21901.1"/>
    </source>
</evidence>
<dbReference type="Proteomes" id="UP000182589">
    <property type="component" value="Unassembled WGS sequence"/>
</dbReference>
<dbReference type="InterPro" id="IPR016181">
    <property type="entry name" value="Acyl_CoA_acyltransferase"/>
</dbReference>
<feature type="domain" description="N-acetyltransferase" evidence="3">
    <location>
        <begin position="45"/>
        <end position="190"/>
    </location>
</feature>
<keyword evidence="1" id="KW-0808">Transferase</keyword>
<keyword evidence="2" id="KW-0012">Acyltransferase</keyword>
<dbReference type="EMBL" id="BSRA01000005">
    <property type="protein sequence ID" value="GLV13498.1"/>
    <property type="molecule type" value="Genomic_DNA"/>
</dbReference>
<reference evidence="5" key="1">
    <citation type="submission" date="2016-10" db="EMBL/GenBank/DDBJ databases">
        <authorList>
            <person name="de Groot N.N."/>
        </authorList>
    </citation>
    <scope>NUCLEOTIDE SEQUENCE [LARGE SCALE GENOMIC DNA]</scope>
    <source>
        <strain evidence="5">DSM 12489</strain>
    </source>
</reference>
<dbReference type="RefSeq" id="WP_074691831.1">
    <property type="nucleotide sequence ID" value="NZ_BSRA01000005.1"/>
</dbReference>
<dbReference type="InterPro" id="IPR000182">
    <property type="entry name" value="GNAT_dom"/>
</dbReference>
<keyword evidence="5" id="KW-0687">Ribonucleoprotein</keyword>
<keyword evidence="6" id="KW-1185">Reference proteome</keyword>
<dbReference type="STRING" id="89784.SAMN04489725_103109"/>
<dbReference type="EMBL" id="FNOJ01000003">
    <property type="protein sequence ID" value="SDW21901.1"/>
    <property type="molecule type" value="Genomic_DNA"/>
</dbReference>
<keyword evidence="5" id="KW-0689">Ribosomal protein</keyword>
<dbReference type="CDD" id="cd04301">
    <property type="entry name" value="NAT_SF"/>
    <property type="match status" value="1"/>
</dbReference>
<dbReference type="PROSITE" id="PS51186">
    <property type="entry name" value="GNAT"/>
    <property type="match status" value="1"/>
</dbReference>
<dbReference type="AlphaFoldDB" id="A0A1H2RR70"/>
<organism evidence="5 6">
    <name type="scientific">Alicyclobacillus hesperidum</name>
    <dbReference type="NCBI Taxonomy" id="89784"/>
    <lineage>
        <taxon>Bacteria</taxon>
        <taxon>Bacillati</taxon>
        <taxon>Bacillota</taxon>
        <taxon>Bacilli</taxon>
        <taxon>Bacillales</taxon>
        <taxon>Alicyclobacillaceae</taxon>
        <taxon>Alicyclobacillus</taxon>
    </lineage>
</organism>
<dbReference type="SUPFAM" id="SSF55729">
    <property type="entry name" value="Acyl-CoA N-acyltransferases (Nat)"/>
    <property type="match status" value="1"/>
</dbReference>
<dbReference type="InterPro" id="IPR050832">
    <property type="entry name" value="Bact_Acetyltransf"/>
</dbReference>
<reference evidence="4" key="3">
    <citation type="submission" date="2023-02" db="EMBL/GenBank/DDBJ databases">
        <title>Proposal of a novel subspecies: Alicyclobacillus hesperidum subspecies aegle.</title>
        <authorList>
            <person name="Goto K."/>
            <person name="Fujii T."/>
            <person name="Yasui K."/>
            <person name="Mochida K."/>
            <person name="Kato-Tanaka Y."/>
            <person name="Morohoshi S."/>
            <person name="An S.Y."/>
            <person name="Kasai H."/>
            <person name="Yokota A."/>
        </authorList>
    </citation>
    <scope>NUCLEOTIDE SEQUENCE</scope>
    <source>
        <strain evidence="4">DSM 12766</strain>
    </source>
</reference>
<dbReference type="GO" id="GO:0016747">
    <property type="term" value="F:acyltransferase activity, transferring groups other than amino-acyl groups"/>
    <property type="evidence" value="ECO:0007669"/>
    <property type="project" value="InterPro"/>
</dbReference>